<organism evidence="5 6">
    <name type="scientific">Paenibacillus enshidis</name>
    <dbReference type="NCBI Taxonomy" id="1458439"/>
    <lineage>
        <taxon>Bacteria</taxon>
        <taxon>Bacillati</taxon>
        <taxon>Bacillota</taxon>
        <taxon>Bacilli</taxon>
        <taxon>Bacillales</taxon>
        <taxon>Paenibacillaceae</taxon>
        <taxon>Paenibacillus</taxon>
    </lineage>
</organism>
<dbReference type="SUPFAM" id="SSF46785">
    <property type="entry name" value="Winged helix' DNA-binding domain"/>
    <property type="match status" value="1"/>
</dbReference>
<evidence type="ECO:0000259" key="4">
    <source>
        <dbReference type="PROSITE" id="PS51118"/>
    </source>
</evidence>
<dbReference type="PANTHER" id="PTHR33204:SF38">
    <property type="entry name" value="HTH-TYPE TRANSCRIPTIONAL ACTIVATOR HXLR"/>
    <property type="match status" value="1"/>
</dbReference>
<sequence>MDTGNDAENNPLYRKQGILTTLQVIGGKWKPLILFILLKEGTKRFGELKRLLPHVTQGMLTNQLRELERDGLIIRKVYQTIPPKVEYSLSEHGKTLGSVLTDMCGWGFKHLDFKNSIGTSDSVREVEGSGAASHLS</sequence>
<dbReference type="InterPro" id="IPR002577">
    <property type="entry name" value="HTH_HxlR"/>
</dbReference>
<comment type="caution">
    <text evidence="5">The sequence shown here is derived from an EMBL/GenBank/DDBJ whole genome shotgun (WGS) entry which is preliminary data.</text>
</comment>
<proteinExistence type="predicted"/>
<dbReference type="Gene3D" id="1.10.10.10">
    <property type="entry name" value="Winged helix-like DNA-binding domain superfamily/Winged helix DNA-binding domain"/>
    <property type="match status" value="1"/>
</dbReference>
<evidence type="ECO:0000313" key="5">
    <source>
        <dbReference type="EMBL" id="MFB5265374.1"/>
    </source>
</evidence>
<dbReference type="RefSeq" id="WP_375352664.1">
    <property type="nucleotide sequence ID" value="NZ_JBHHMI010000001.1"/>
</dbReference>
<dbReference type="Proteomes" id="UP001580346">
    <property type="component" value="Unassembled WGS sequence"/>
</dbReference>
<reference evidence="5 6" key="1">
    <citation type="submission" date="2024-09" db="EMBL/GenBank/DDBJ databases">
        <title>Paenibacillus zeirhizospherea sp. nov., isolated from surface of the maize (Zea mays) roots in a horticulture field, Hungary.</title>
        <authorList>
            <person name="Marton D."/>
            <person name="Farkas M."/>
            <person name="Bedics A."/>
            <person name="Toth E."/>
            <person name="Tancsics A."/>
            <person name="Boka K."/>
            <person name="Maroti G."/>
            <person name="Kriszt B."/>
            <person name="Cserhati M."/>
        </authorList>
    </citation>
    <scope>NUCLEOTIDE SEQUENCE [LARGE SCALE GENOMIC DNA]</scope>
    <source>
        <strain evidence="5 6">KCTC 33519</strain>
    </source>
</reference>
<name>A0ABV5APQ9_9BACL</name>
<keyword evidence="3" id="KW-0804">Transcription</keyword>
<dbReference type="InterPro" id="IPR036388">
    <property type="entry name" value="WH-like_DNA-bd_sf"/>
</dbReference>
<evidence type="ECO:0000313" key="6">
    <source>
        <dbReference type="Proteomes" id="UP001580346"/>
    </source>
</evidence>
<gene>
    <name evidence="5" type="ORF">ACE41H_01035</name>
</gene>
<accession>A0ABV5APQ9</accession>
<dbReference type="EMBL" id="JBHHMI010000001">
    <property type="protein sequence ID" value="MFB5265374.1"/>
    <property type="molecule type" value="Genomic_DNA"/>
</dbReference>
<evidence type="ECO:0000256" key="3">
    <source>
        <dbReference type="ARBA" id="ARBA00023163"/>
    </source>
</evidence>
<protein>
    <submittedName>
        <fullName evidence="5">Winged helix-turn-helix transcriptional regulator</fullName>
    </submittedName>
</protein>
<feature type="domain" description="HTH hxlR-type" evidence="4">
    <location>
        <begin position="10"/>
        <end position="115"/>
    </location>
</feature>
<evidence type="ECO:0000256" key="1">
    <source>
        <dbReference type="ARBA" id="ARBA00023015"/>
    </source>
</evidence>
<keyword evidence="1" id="KW-0805">Transcription regulation</keyword>
<dbReference type="PANTHER" id="PTHR33204">
    <property type="entry name" value="TRANSCRIPTIONAL REGULATOR, MARR FAMILY"/>
    <property type="match status" value="1"/>
</dbReference>
<evidence type="ECO:0000256" key="2">
    <source>
        <dbReference type="ARBA" id="ARBA00023125"/>
    </source>
</evidence>
<dbReference type="InterPro" id="IPR036390">
    <property type="entry name" value="WH_DNA-bd_sf"/>
</dbReference>
<dbReference type="Pfam" id="PF01638">
    <property type="entry name" value="HxlR"/>
    <property type="match status" value="1"/>
</dbReference>
<dbReference type="PROSITE" id="PS51118">
    <property type="entry name" value="HTH_HXLR"/>
    <property type="match status" value="1"/>
</dbReference>
<keyword evidence="2" id="KW-0238">DNA-binding</keyword>
<keyword evidence="6" id="KW-1185">Reference proteome</keyword>